<gene>
    <name evidence="2" type="ORF">Z519_04538</name>
</gene>
<reference evidence="2" key="1">
    <citation type="submission" date="2015-01" db="EMBL/GenBank/DDBJ databases">
        <title>The Genome Sequence of Cladophialophora bantiana CBS 173.52.</title>
        <authorList>
            <consortium name="The Broad Institute Genomics Platform"/>
            <person name="Cuomo C."/>
            <person name="de Hoog S."/>
            <person name="Gorbushina A."/>
            <person name="Stielow B."/>
            <person name="Teixiera M."/>
            <person name="Abouelleil A."/>
            <person name="Chapman S.B."/>
            <person name="Priest M."/>
            <person name="Young S.K."/>
            <person name="Wortman J."/>
            <person name="Nusbaum C."/>
            <person name="Birren B."/>
        </authorList>
    </citation>
    <scope>NUCLEOTIDE SEQUENCE [LARGE SCALE GENOMIC DNA]</scope>
    <source>
        <strain evidence="2">CBS 173.52</strain>
    </source>
</reference>
<dbReference type="RefSeq" id="XP_016621231.1">
    <property type="nucleotide sequence ID" value="XM_016762284.1"/>
</dbReference>
<dbReference type="AlphaFoldDB" id="A0A0D2G7G9"/>
<protein>
    <recommendedName>
        <fullName evidence="1">DUF7708 domain-containing protein</fullName>
    </recommendedName>
</protein>
<keyword evidence="3" id="KW-1185">Reference proteome</keyword>
<dbReference type="HOGENOM" id="CLU_888534_0_0_1"/>
<organism evidence="2 3">
    <name type="scientific">Cladophialophora bantiana (strain ATCC 10958 / CBS 173.52 / CDC B-1940 / NIH 8579)</name>
    <name type="common">Xylohypha bantiana</name>
    <dbReference type="NCBI Taxonomy" id="1442370"/>
    <lineage>
        <taxon>Eukaryota</taxon>
        <taxon>Fungi</taxon>
        <taxon>Dikarya</taxon>
        <taxon>Ascomycota</taxon>
        <taxon>Pezizomycotina</taxon>
        <taxon>Eurotiomycetes</taxon>
        <taxon>Chaetothyriomycetidae</taxon>
        <taxon>Chaetothyriales</taxon>
        <taxon>Herpotrichiellaceae</taxon>
        <taxon>Cladophialophora</taxon>
    </lineage>
</organism>
<dbReference type="Proteomes" id="UP000053789">
    <property type="component" value="Unassembled WGS sequence"/>
</dbReference>
<accession>A0A0D2G7G9</accession>
<dbReference type="GeneID" id="27697466"/>
<name>A0A0D2G7G9_CLAB1</name>
<feature type="domain" description="DUF7708" evidence="1">
    <location>
        <begin position="73"/>
        <end position="225"/>
    </location>
</feature>
<sequence>MSKEFLKKELSPRGYESIFPSGASNNSFLSNQSQSTPPPAHSIDTFTAALEQARQKYEDKSLSNNVPVKVKAWLTSLSARILFFGNILDVLAQQHPECASLAWGTFKFLFIVCKVTYMFVLQNHFELISKIAKCASRIADLLPQDKLLLVLYPANAMREAVACLFASILKFFRLAVQFCKDGRFKHSVKATSQPWSPSFQGLYEDVTIQAGKVHELAAIAAKAELRDAHVESMELKSMSSQMNSEVAALKSTVNELRTVLEQKVDAHGGLLTRRSPTPFIFVRQSSLIYRNQHCTKTSGLISPSSESVFAKFT</sequence>
<evidence type="ECO:0000313" key="3">
    <source>
        <dbReference type="Proteomes" id="UP000053789"/>
    </source>
</evidence>
<dbReference type="OrthoDB" id="61900at2759"/>
<dbReference type="InterPro" id="IPR056125">
    <property type="entry name" value="DUF7708"/>
</dbReference>
<evidence type="ECO:0000259" key="1">
    <source>
        <dbReference type="Pfam" id="PF24809"/>
    </source>
</evidence>
<evidence type="ECO:0000313" key="2">
    <source>
        <dbReference type="EMBL" id="KIW94562.1"/>
    </source>
</evidence>
<dbReference type="VEuPathDB" id="FungiDB:Z519_04538"/>
<dbReference type="EMBL" id="KN846985">
    <property type="protein sequence ID" value="KIW94562.1"/>
    <property type="molecule type" value="Genomic_DNA"/>
</dbReference>
<dbReference type="Pfam" id="PF24809">
    <property type="entry name" value="DUF7708"/>
    <property type="match status" value="1"/>
</dbReference>
<proteinExistence type="predicted"/>